<comment type="function">
    <text evidence="4">Involved in the assembly process of the P-ring formation. It may associate with FlgF on the rod constituting a structure essential for the P-ring assembly or may act as a modulator protein for the P-ring assembly.</text>
</comment>
<dbReference type="PANTHER" id="PTHR36307">
    <property type="entry name" value="FLAGELLA BASAL BODY P-RING FORMATION PROTEIN FLGA"/>
    <property type="match status" value="1"/>
</dbReference>
<evidence type="ECO:0000256" key="4">
    <source>
        <dbReference type="RuleBase" id="RU362063"/>
    </source>
</evidence>
<keyword evidence="2" id="KW-0732">Signal</keyword>
<dbReference type="Proteomes" id="UP001157947">
    <property type="component" value="Unassembled WGS sequence"/>
</dbReference>
<evidence type="ECO:0000256" key="3">
    <source>
        <dbReference type="ARBA" id="ARBA00022764"/>
    </source>
</evidence>
<keyword evidence="6" id="KW-0969">Cilium</keyword>
<evidence type="ECO:0000313" key="7">
    <source>
        <dbReference type="Proteomes" id="UP001157947"/>
    </source>
</evidence>
<keyword evidence="6" id="KW-0282">Flagellum</keyword>
<keyword evidence="7" id="KW-1185">Reference proteome</keyword>
<evidence type="ECO:0000259" key="5">
    <source>
        <dbReference type="SMART" id="SM00858"/>
    </source>
</evidence>
<dbReference type="CDD" id="cd11614">
    <property type="entry name" value="SAF_CpaB_FlgA_like"/>
    <property type="match status" value="1"/>
</dbReference>
<protein>
    <recommendedName>
        <fullName evidence="4">Flagella basal body P-ring formation protein FlgA</fullName>
    </recommendedName>
</protein>
<proteinExistence type="inferred from homology"/>
<reference evidence="6" key="1">
    <citation type="submission" date="2017-05" db="EMBL/GenBank/DDBJ databases">
        <authorList>
            <person name="Varghese N."/>
            <person name="Submissions S."/>
        </authorList>
    </citation>
    <scope>NUCLEOTIDE SEQUENCE</scope>
    <source>
        <strain evidence="6">DSM 18763</strain>
    </source>
</reference>
<keyword evidence="6" id="KW-0966">Cell projection</keyword>
<comment type="caution">
    <text evidence="6">The sequence shown here is derived from an EMBL/GenBank/DDBJ whole genome shotgun (WGS) entry which is preliminary data.</text>
</comment>
<dbReference type="InterPro" id="IPR039246">
    <property type="entry name" value="Flagellar_FlgA"/>
</dbReference>
<evidence type="ECO:0000256" key="1">
    <source>
        <dbReference type="ARBA" id="ARBA00004418"/>
    </source>
</evidence>
<dbReference type="GO" id="GO:0042597">
    <property type="term" value="C:periplasmic space"/>
    <property type="evidence" value="ECO:0007669"/>
    <property type="project" value="UniProtKB-SubCell"/>
</dbReference>
<sequence length="144" mass="16244">MIFNFLLILVFFTEAIAQVQVVGAKRDILKGKILEEEDLTYITIGYKQSGTFENINDLIGKKLKYNIKAGEVIKDFMLDDFDIKPNTKVKIIYDKNGIRIELLGRTVEGGKIGDIIKVKNISTNKVIKCKVLDANTVLYITGEN</sequence>
<dbReference type="InterPro" id="IPR013974">
    <property type="entry name" value="SAF"/>
</dbReference>
<accession>A0AA45WM88</accession>
<keyword evidence="3 4" id="KW-0574">Periplasm</keyword>
<dbReference type="InterPro" id="IPR036732">
    <property type="entry name" value="AFP_Neu5c_C_sf"/>
</dbReference>
<dbReference type="Pfam" id="PF13144">
    <property type="entry name" value="ChapFlgA"/>
    <property type="match status" value="1"/>
</dbReference>
<comment type="subcellular location">
    <subcellularLocation>
        <location evidence="1 4">Periplasm</location>
    </subcellularLocation>
</comment>
<dbReference type="NCBIfam" id="TIGR03170">
    <property type="entry name" value="flgA_cterm"/>
    <property type="match status" value="1"/>
</dbReference>
<dbReference type="Gene3D" id="2.30.30.760">
    <property type="match status" value="1"/>
</dbReference>
<feature type="domain" description="SAF" evidence="5">
    <location>
        <begin position="19"/>
        <end position="79"/>
    </location>
</feature>
<gene>
    <name evidence="6" type="ORF">SAMN06264868_11135</name>
</gene>
<name>A0AA45WM88_9AQUI</name>
<organism evidence="6 7">
    <name type="scientific">Venenivibrio stagnispumantis</name>
    <dbReference type="NCBI Taxonomy" id="407998"/>
    <lineage>
        <taxon>Bacteria</taxon>
        <taxon>Pseudomonadati</taxon>
        <taxon>Aquificota</taxon>
        <taxon>Aquificia</taxon>
        <taxon>Aquificales</taxon>
        <taxon>Hydrogenothermaceae</taxon>
        <taxon>Venenivibrio</taxon>
    </lineage>
</organism>
<evidence type="ECO:0000313" key="6">
    <source>
        <dbReference type="EMBL" id="SMP13729.1"/>
    </source>
</evidence>
<dbReference type="EMBL" id="FXTX01000011">
    <property type="protein sequence ID" value="SMP13729.1"/>
    <property type="molecule type" value="Genomic_DNA"/>
</dbReference>
<dbReference type="InterPro" id="IPR017585">
    <property type="entry name" value="SAF_FlgA"/>
</dbReference>
<dbReference type="SMART" id="SM00858">
    <property type="entry name" value="SAF"/>
    <property type="match status" value="1"/>
</dbReference>
<dbReference type="GO" id="GO:0044780">
    <property type="term" value="P:bacterial-type flagellum assembly"/>
    <property type="evidence" value="ECO:0007669"/>
    <property type="project" value="InterPro"/>
</dbReference>
<dbReference type="AlphaFoldDB" id="A0AA45WM88"/>
<dbReference type="Gene3D" id="3.90.1210.10">
    <property type="entry name" value="Antifreeze-like/N-acetylneuraminic acid synthase C-terminal domain"/>
    <property type="match status" value="1"/>
</dbReference>
<keyword evidence="4" id="KW-1005">Bacterial flagellum biogenesis</keyword>
<dbReference type="PANTHER" id="PTHR36307:SF1">
    <property type="entry name" value="FLAGELLA BASAL BODY P-RING FORMATION PROTEIN FLGA"/>
    <property type="match status" value="1"/>
</dbReference>
<dbReference type="SUPFAM" id="SSF51269">
    <property type="entry name" value="AFP III-like domain"/>
    <property type="match status" value="1"/>
</dbReference>
<comment type="similarity">
    <text evidence="4">Belongs to the FlgA family.</text>
</comment>
<evidence type="ECO:0000256" key="2">
    <source>
        <dbReference type="ARBA" id="ARBA00022729"/>
    </source>
</evidence>